<protein>
    <submittedName>
        <fullName evidence="2">Uncharacterized protein</fullName>
    </submittedName>
</protein>
<evidence type="ECO:0000256" key="1">
    <source>
        <dbReference type="SAM" id="MobiDB-lite"/>
    </source>
</evidence>
<keyword evidence="3" id="KW-1185">Reference proteome</keyword>
<feature type="compositionally biased region" description="Basic and acidic residues" evidence="1">
    <location>
        <begin position="89"/>
        <end position="101"/>
    </location>
</feature>
<dbReference type="Proteomes" id="UP000499080">
    <property type="component" value="Unassembled WGS sequence"/>
</dbReference>
<name>A0A4Y2SAQ7_ARAVE</name>
<comment type="caution">
    <text evidence="2">The sequence shown here is derived from an EMBL/GenBank/DDBJ whole genome shotgun (WGS) entry which is preliminary data.</text>
</comment>
<evidence type="ECO:0000313" key="2">
    <source>
        <dbReference type="EMBL" id="GBN85292.1"/>
    </source>
</evidence>
<dbReference type="AlphaFoldDB" id="A0A4Y2SAQ7"/>
<dbReference type="EMBL" id="BGPR01020714">
    <property type="protein sequence ID" value="GBN85292.1"/>
    <property type="molecule type" value="Genomic_DNA"/>
</dbReference>
<proteinExistence type="predicted"/>
<gene>
    <name evidence="2" type="ORF">AVEN_181420_1</name>
</gene>
<sequence length="101" mass="12018">MQHFFASIFASVPGTCLWAEYPMISVEKAASYILPYHFRCDLRLSTSTRCLMLYPHPVINNLFLSRRRPLPLNPSTFPNLKKNRPPNYSREEKFRLQEYRH</sequence>
<feature type="region of interest" description="Disordered" evidence="1">
    <location>
        <begin position="72"/>
        <end position="101"/>
    </location>
</feature>
<evidence type="ECO:0000313" key="3">
    <source>
        <dbReference type="Proteomes" id="UP000499080"/>
    </source>
</evidence>
<organism evidence="2 3">
    <name type="scientific">Araneus ventricosus</name>
    <name type="common">Orbweaver spider</name>
    <name type="synonym">Epeira ventricosa</name>
    <dbReference type="NCBI Taxonomy" id="182803"/>
    <lineage>
        <taxon>Eukaryota</taxon>
        <taxon>Metazoa</taxon>
        <taxon>Ecdysozoa</taxon>
        <taxon>Arthropoda</taxon>
        <taxon>Chelicerata</taxon>
        <taxon>Arachnida</taxon>
        <taxon>Araneae</taxon>
        <taxon>Araneomorphae</taxon>
        <taxon>Entelegynae</taxon>
        <taxon>Araneoidea</taxon>
        <taxon>Araneidae</taxon>
        <taxon>Araneus</taxon>
    </lineage>
</organism>
<accession>A0A4Y2SAQ7</accession>
<reference evidence="2 3" key="1">
    <citation type="journal article" date="2019" name="Sci. Rep.">
        <title>Orb-weaving spider Araneus ventricosus genome elucidates the spidroin gene catalogue.</title>
        <authorList>
            <person name="Kono N."/>
            <person name="Nakamura H."/>
            <person name="Ohtoshi R."/>
            <person name="Moran D.A.P."/>
            <person name="Shinohara A."/>
            <person name="Yoshida Y."/>
            <person name="Fujiwara M."/>
            <person name="Mori M."/>
            <person name="Tomita M."/>
            <person name="Arakawa K."/>
        </authorList>
    </citation>
    <scope>NUCLEOTIDE SEQUENCE [LARGE SCALE GENOMIC DNA]</scope>
</reference>